<name>A0A2H9VLI9_9SPHI</name>
<dbReference type="Gene3D" id="1.10.10.10">
    <property type="entry name" value="Winged helix-like DNA-binding domain superfamily/Winged helix DNA-binding domain"/>
    <property type="match status" value="1"/>
</dbReference>
<keyword evidence="5" id="KW-0804">Transcription</keyword>
<sequence>MQRMEDLLKLENQVCFPIYAFSRSLTNLYRPLLAKLDITYPQYLVLMVLWEHKEQTVNQLCERLYLDTGTLTPLLKRLEQKKLVNRSRSKQDERIVMISLTGLGIQLKERAKHIPMELLNCTKVSVDELLQLKALLNKVLSR</sequence>
<keyword evidence="2" id="KW-0963">Cytoplasm</keyword>
<evidence type="ECO:0000259" key="6">
    <source>
        <dbReference type="PROSITE" id="PS50995"/>
    </source>
</evidence>
<dbReference type="SMART" id="SM00347">
    <property type="entry name" value="HTH_MARR"/>
    <property type="match status" value="1"/>
</dbReference>
<organism evidence="7 8">
    <name type="scientific">Mucilaginibacter auburnensis</name>
    <dbReference type="NCBI Taxonomy" id="1457233"/>
    <lineage>
        <taxon>Bacteria</taxon>
        <taxon>Pseudomonadati</taxon>
        <taxon>Bacteroidota</taxon>
        <taxon>Sphingobacteriia</taxon>
        <taxon>Sphingobacteriales</taxon>
        <taxon>Sphingobacteriaceae</taxon>
        <taxon>Mucilaginibacter</taxon>
    </lineage>
</organism>
<dbReference type="PANTHER" id="PTHR33164">
    <property type="entry name" value="TRANSCRIPTIONAL REGULATOR, MARR FAMILY"/>
    <property type="match status" value="1"/>
</dbReference>
<gene>
    <name evidence="7" type="ORF">CLV57_2333</name>
</gene>
<dbReference type="PRINTS" id="PR00598">
    <property type="entry name" value="HTHMARR"/>
</dbReference>
<dbReference type="EMBL" id="PGFJ01000002">
    <property type="protein sequence ID" value="PJJ79207.1"/>
    <property type="molecule type" value="Genomic_DNA"/>
</dbReference>
<dbReference type="FunFam" id="1.10.10.10:FF:000163">
    <property type="entry name" value="MarR family transcriptional regulator"/>
    <property type="match status" value="1"/>
</dbReference>
<evidence type="ECO:0000256" key="5">
    <source>
        <dbReference type="ARBA" id="ARBA00023163"/>
    </source>
</evidence>
<evidence type="ECO:0000256" key="3">
    <source>
        <dbReference type="ARBA" id="ARBA00023015"/>
    </source>
</evidence>
<keyword evidence="3" id="KW-0805">Transcription regulation</keyword>
<dbReference type="InterPro" id="IPR039422">
    <property type="entry name" value="MarR/SlyA-like"/>
</dbReference>
<dbReference type="GO" id="GO:0003700">
    <property type="term" value="F:DNA-binding transcription factor activity"/>
    <property type="evidence" value="ECO:0007669"/>
    <property type="project" value="InterPro"/>
</dbReference>
<proteinExistence type="predicted"/>
<evidence type="ECO:0000256" key="1">
    <source>
        <dbReference type="ARBA" id="ARBA00004496"/>
    </source>
</evidence>
<dbReference type="InterPro" id="IPR036388">
    <property type="entry name" value="WH-like_DNA-bd_sf"/>
</dbReference>
<dbReference type="PROSITE" id="PS50995">
    <property type="entry name" value="HTH_MARR_2"/>
    <property type="match status" value="1"/>
</dbReference>
<feature type="domain" description="HTH marR-type" evidence="6">
    <location>
        <begin position="11"/>
        <end position="141"/>
    </location>
</feature>
<protein>
    <submittedName>
        <fullName evidence="7">DNA-binding MarR family transcriptional regulator</fullName>
    </submittedName>
</protein>
<evidence type="ECO:0000256" key="2">
    <source>
        <dbReference type="ARBA" id="ARBA00022490"/>
    </source>
</evidence>
<dbReference type="GO" id="GO:0006950">
    <property type="term" value="P:response to stress"/>
    <property type="evidence" value="ECO:0007669"/>
    <property type="project" value="TreeGrafter"/>
</dbReference>
<dbReference type="AlphaFoldDB" id="A0A2H9VLI9"/>
<comment type="subcellular location">
    <subcellularLocation>
        <location evidence="1">Cytoplasm</location>
    </subcellularLocation>
</comment>
<dbReference type="Proteomes" id="UP000242687">
    <property type="component" value="Unassembled WGS sequence"/>
</dbReference>
<dbReference type="InterPro" id="IPR055166">
    <property type="entry name" value="Transc_reg_Sar_Rot_HTH"/>
</dbReference>
<dbReference type="Pfam" id="PF22381">
    <property type="entry name" value="Staph_reg_Sar_Rot"/>
    <property type="match status" value="1"/>
</dbReference>
<keyword evidence="4 7" id="KW-0238">DNA-binding</keyword>
<dbReference type="GO" id="GO:0003677">
    <property type="term" value="F:DNA binding"/>
    <property type="evidence" value="ECO:0007669"/>
    <property type="project" value="UniProtKB-KW"/>
</dbReference>
<accession>A0A2H9VLI9</accession>
<keyword evidence="8" id="KW-1185">Reference proteome</keyword>
<dbReference type="SUPFAM" id="SSF46785">
    <property type="entry name" value="Winged helix' DNA-binding domain"/>
    <property type="match status" value="1"/>
</dbReference>
<reference evidence="7 8" key="1">
    <citation type="submission" date="2017-11" db="EMBL/GenBank/DDBJ databases">
        <title>Genomic Encyclopedia of Archaeal and Bacterial Type Strains, Phase II (KMG-II): From Individual Species to Whole Genera.</title>
        <authorList>
            <person name="Goeker M."/>
        </authorList>
    </citation>
    <scope>NUCLEOTIDE SEQUENCE [LARGE SCALE GENOMIC DNA]</scope>
    <source>
        <strain evidence="7 8">DSM 28175</strain>
    </source>
</reference>
<comment type="caution">
    <text evidence="7">The sequence shown here is derived from an EMBL/GenBank/DDBJ whole genome shotgun (WGS) entry which is preliminary data.</text>
</comment>
<dbReference type="PANTHER" id="PTHR33164:SF5">
    <property type="entry name" value="ORGANIC HYDROPEROXIDE RESISTANCE TRANSCRIPTIONAL REGULATOR"/>
    <property type="match status" value="1"/>
</dbReference>
<evidence type="ECO:0000256" key="4">
    <source>
        <dbReference type="ARBA" id="ARBA00023125"/>
    </source>
</evidence>
<dbReference type="InterPro" id="IPR000835">
    <property type="entry name" value="HTH_MarR-typ"/>
</dbReference>
<evidence type="ECO:0000313" key="8">
    <source>
        <dbReference type="Proteomes" id="UP000242687"/>
    </source>
</evidence>
<dbReference type="GO" id="GO:0005737">
    <property type="term" value="C:cytoplasm"/>
    <property type="evidence" value="ECO:0007669"/>
    <property type="project" value="UniProtKB-SubCell"/>
</dbReference>
<dbReference type="InterPro" id="IPR036390">
    <property type="entry name" value="WH_DNA-bd_sf"/>
</dbReference>
<evidence type="ECO:0000313" key="7">
    <source>
        <dbReference type="EMBL" id="PJJ79207.1"/>
    </source>
</evidence>